<evidence type="ECO:0000313" key="11">
    <source>
        <dbReference type="Proteomes" id="UP000449710"/>
    </source>
</evidence>
<keyword evidence="7 8" id="KW-0411">Iron-sulfur</keyword>
<comment type="function">
    <text evidence="8">Part of a membrane-bound complex that couples electron transfer with translocation of ions across the membrane.</text>
</comment>
<dbReference type="Proteomes" id="UP000449710">
    <property type="component" value="Unassembled WGS sequence"/>
</dbReference>
<dbReference type="InterPro" id="IPR010208">
    <property type="entry name" value="Ion_transpt_RnfC/RsxC"/>
</dbReference>
<keyword evidence="2 8" id="KW-0004">4Fe-4S</keyword>
<accession>A0AA44BEH2</accession>
<feature type="binding site" evidence="8">
    <location>
        <position position="366"/>
    </location>
    <ligand>
        <name>[4Fe-4S] cluster</name>
        <dbReference type="ChEBI" id="CHEBI:49883"/>
        <label>1</label>
    </ligand>
</feature>
<dbReference type="GO" id="GO:0046872">
    <property type="term" value="F:metal ion binding"/>
    <property type="evidence" value="ECO:0007669"/>
    <property type="project" value="UniProtKB-KW"/>
</dbReference>
<evidence type="ECO:0000313" key="10">
    <source>
        <dbReference type="EMBL" id="NBG88962.1"/>
    </source>
</evidence>
<dbReference type="Pfam" id="PF01512">
    <property type="entry name" value="Complex1_51K"/>
    <property type="match status" value="1"/>
</dbReference>
<evidence type="ECO:0000259" key="9">
    <source>
        <dbReference type="PROSITE" id="PS51379"/>
    </source>
</evidence>
<feature type="binding site" evidence="8">
    <location>
        <position position="405"/>
    </location>
    <ligand>
        <name>[4Fe-4S] cluster</name>
        <dbReference type="ChEBI" id="CHEBI:49883"/>
        <label>2</label>
    </ligand>
</feature>
<evidence type="ECO:0000256" key="7">
    <source>
        <dbReference type="ARBA" id="ARBA00023014"/>
    </source>
</evidence>
<feature type="domain" description="4Fe-4S ferredoxin-type" evidence="9">
    <location>
        <begin position="356"/>
        <end position="388"/>
    </location>
</feature>
<dbReference type="Gene3D" id="3.40.50.11540">
    <property type="entry name" value="NADH-ubiquinone oxidoreductase 51kDa subunit"/>
    <property type="match status" value="1"/>
</dbReference>
<comment type="similarity">
    <text evidence="8">Belongs to the 4Fe4S bacterial-type ferredoxin family. RnfC subfamily.</text>
</comment>
<feature type="binding site" evidence="8">
    <location>
        <position position="408"/>
    </location>
    <ligand>
        <name>[4Fe-4S] cluster</name>
        <dbReference type="ChEBI" id="CHEBI:49883"/>
        <label>2</label>
    </ligand>
</feature>
<feature type="domain" description="4Fe-4S ferredoxin-type" evidence="9">
    <location>
        <begin position="396"/>
        <end position="425"/>
    </location>
</feature>
<sequence>MKVFSFKGGTHPPERKDYTAHLALEKAKDPEVVTIPLQQHIGAPCDALVEAGDYVKVGQKIGQAGGFVSAPVHASVSGTVKEIAMKPAVNGEVLSVDIESDGKNQVHESVQKKGSIENLSGDEIKEVIKEAGIVGMGGATFPTHVKLSPPPEKTIDTVILNGAECEPYLTADHRLMLEHPREVVVGLKAIMKVLDVSTGYIGIENNKLDAVETMQKAVEKEENIEVVVVKTKYPQGAEKQLIDACTGRIVPSGALPMEIGVVVNNIGTAYQICQSIETGMPLIERVTTFSGRILENPKNLWVKIGTPVNELVQQCGGLKEPLGKIIMGGPMTGMAVSTDKLPITKGTSGVVFFNREEGTIPEPENCIRCSACVDVCPVYLQPLYISAYALIDNMDMAEKYYPMDCIECGACSYVCPSKRPLLESIRIAKGEIQAKNRK</sequence>
<evidence type="ECO:0000256" key="1">
    <source>
        <dbReference type="ARBA" id="ARBA00022448"/>
    </source>
</evidence>
<dbReference type="InterPro" id="IPR017900">
    <property type="entry name" value="4Fe4S_Fe_S_CS"/>
</dbReference>
<feature type="binding site" evidence="8">
    <location>
        <position position="415"/>
    </location>
    <ligand>
        <name>[4Fe-4S] cluster</name>
        <dbReference type="ChEBI" id="CHEBI:49883"/>
        <label>1</label>
    </ligand>
</feature>
<dbReference type="GO" id="GO:0022900">
    <property type="term" value="P:electron transport chain"/>
    <property type="evidence" value="ECO:0007669"/>
    <property type="project" value="UniProtKB-UniRule"/>
</dbReference>
<dbReference type="Gene3D" id="3.30.70.20">
    <property type="match status" value="1"/>
</dbReference>
<dbReference type="HAMAP" id="MF_00461">
    <property type="entry name" value="RsxC_RnfC"/>
    <property type="match status" value="1"/>
</dbReference>
<evidence type="ECO:0000256" key="2">
    <source>
        <dbReference type="ARBA" id="ARBA00022485"/>
    </source>
</evidence>
<dbReference type="InterPro" id="IPR019554">
    <property type="entry name" value="Soluble_ligand-bd"/>
</dbReference>
<keyword evidence="3 8" id="KW-0479">Metal-binding</keyword>
<proteinExistence type="inferred from homology"/>
<protein>
    <recommendedName>
        <fullName evidence="8">Ion-translocating oxidoreductase complex subunit C</fullName>
        <ecNumber evidence="8">7.-.-.-</ecNumber>
    </recommendedName>
    <alternativeName>
        <fullName evidence="8">Rnf electron transport complex subunit C</fullName>
    </alternativeName>
</protein>
<dbReference type="PROSITE" id="PS00198">
    <property type="entry name" value="4FE4S_FER_1"/>
    <property type="match status" value="1"/>
</dbReference>
<dbReference type="AlphaFoldDB" id="A0AA44BEH2"/>
<evidence type="ECO:0000256" key="4">
    <source>
        <dbReference type="ARBA" id="ARBA00022737"/>
    </source>
</evidence>
<comment type="subunit">
    <text evidence="8">The complex is composed of six subunits: RnfA, RnfB, RnfC, RnfD, RnfE and RnfG.</text>
</comment>
<dbReference type="InterPro" id="IPR011538">
    <property type="entry name" value="Nuo51_FMN-bd"/>
</dbReference>
<feature type="binding site" evidence="8">
    <location>
        <position position="369"/>
    </location>
    <ligand>
        <name>[4Fe-4S] cluster</name>
        <dbReference type="ChEBI" id="CHEBI:49883"/>
        <label>1</label>
    </ligand>
</feature>
<dbReference type="PANTHER" id="PTHR43034:SF2">
    <property type="entry name" value="ION-TRANSLOCATING OXIDOREDUCTASE COMPLEX SUBUNIT C"/>
    <property type="match status" value="1"/>
</dbReference>
<dbReference type="GO" id="GO:0009055">
    <property type="term" value="F:electron transfer activity"/>
    <property type="evidence" value="ECO:0007669"/>
    <property type="project" value="InterPro"/>
</dbReference>
<dbReference type="RefSeq" id="WP_160722141.1">
    <property type="nucleotide sequence ID" value="NZ_SUMG01000014.1"/>
</dbReference>
<keyword evidence="8" id="KW-0472">Membrane</keyword>
<reference evidence="10 11" key="1">
    <citation type="submission" date="2019-04" db="EMBL/GenBank/DDBJ databases">
        <title>Isachenkonia alkalipeptolytica gen. nov. sp. nov. a new anaerobic, alkiliphilic organothrophic bacterium capable to reduce synthesized ferrihydrite isolated from a soda lake.</title>
        <authorList>
            <person name="Toshchakov S.V."/>
            <person name="Zavarzina D.G."/>
            <person name="Zhilina T.N."/>
            <person name="Kostrikina N.A."/>
            <person name="Kublanov I.V."/>
        </authorList>
    </citation>
    <scope>NUCLEOTIDE SEQUENCE [LARGE SCALE GENOMIC DNA]</scope>
    <source>
        <strain evidence="10 11">Z-1701</strain>
    </source>
</reference>
<dbReference type="NCBIfam" id="NF003454">
    <property type="entry name" value="PRK05035.1"/>
    <property type="match status" value="1"/>
</dbReference>
<organism evidence="10 11">
    <name type="scientific">Isachenkonia alkalipeptolytica</name>
    <dbReference type="NCBI Taxonomy" id="2565777"/>
    <lineage>
        <taxon>Bacteria</taxon>
        <taxon>Bacillati</taxon>
        <taxon>Bacillota</taxon>
        <taxon>Clostridia</taxon>
        <taxon>Eubacteriales</taxon>
        <taxon>Clostridiaceae</taxon>
        <taxon>Isachenkonia</taxon>
    </lineage>
</organism>
<keyword evidence="5 8" id="KW-0249">Electron transport</keyword>
<keyword evidence="4 8" id="KW-0677">Repeat</keyword>
<dbReference type="PROSITE" id="PS51379">
    <property type="entry name" value="4FE4S_FER_2"/>
    <property type="match status" value="2"/>
</dbReference>
<comment type="cofactor">
    <cofactor evidence="8">
        <name>[4Fe-4S] cluster</name>
        <dbReference type="ChEBI" id="CHEBI:49883"/>
    </cofactor>
    <text evidence="8">Binds 2 [4Fe-4S] clusters per subunit.</text>
</comment>
<dbReference type="InterPro" id="IPR026902">
    <property type="entry name" value="RnfC_N"/>
</dbReference>
<dbReference type="Pfam" id="PF13237">
    <property type="entry name" value="Fer4_10"/>
    <property type="match status" value="1"/>
</dbReference>
<name>A0AA44BEH2_9CLOT</name>
<dbReference type="NCBIfam" id="TIGR01945">
    <property type="entry name" value="rnfC"/>
    <property type="match status" value="1"/>
</dbReference>
<comment type="caution">
    <text evidence="10">The sequence shown here is derived from an EMBL/GenBank/DDBJ whole genome shotgun (WGS) entry which is preliminary data.</text>
</comment>
<evidence type="ECO:0000256" key="3">
    <source>
        <dbReference type="ARBA" id="ARBA00022723"/>
    </source>
</evidence>
<dbReference type="Pfam" id="PF10531">
    <property type="entry name" value="SLBB"/>
    <property type="match status" value="1"/>
</dbReference>
<dbReference type="InterPro" id="IPR037225">
    <property type="entry name" value="Nuo51_FMN-bd_sf"/>
</dbReference>
<dbReference type="GO" id="GO:0051539">
    <property type="term" value="F:4 iron, 4 sulfur cluster binding"/>
    <property type="evidence" value="ECO:0007669"/>
    <property type="project" value="UniProtKB-KW"/>
</dbReference>
<feature type="binding site" evidence="8">
    <location>
        <position position="372"/>
    </location>
    <ligand>
        <name>[4Fe-4S] cluster</name>
        <dbReference type="ChEBI" id="CHEBI:49883"/>
        <label>1</label>
    </ligand>
</feature>
<keyword evidence="1 8" id="KW-0813">Transport</keyword>
<keyword evidence="8" id="KW-1003">Cell membrane</keyword>
<gene>
    <name evidence="10" type="primary">rsxC</name>
    <name evidence="8" type="synonym">rnfC</name>
    <name evidence="10" type="ORF">ISALK_10670</name>
</gene>
<dbReference type="PANTHER" id="PTHR43034">
    <property type="entry name" value="ION-TRANSLOCATING OXIDOREDUCTASE COMPLEX SUBUNIT C"/>
    <property type="match status" value="1"/>
</dbReference>
<dbReference type="Pfam" id="PF13375">
    <property type="entry name" value="RnfC_N"/>
    <property type="match status" value="1"/>
</dbReference>
<evidence type="ECO:0000256" key="6">
    <source>
        <dbReference type="ARBA" id="ARBA00023004"/>
    </source>
</evidence>
<dbReference type="SUPFAM" id="SSF142019">
    <property type="entry name" value="Nqo1 FMN-binding domain-like"/>
    <property type="match status" value="1"/>
</dbReference>
<keyword evidence="8" id="KW-1278">Translocase</keyword>
<feature type="binding site" evidence="8">
    <location>
        <position position="376"/>
    </location>
    <ligand>
        <name>[4Fe-4S] cluster</name>
        <dbReference type="ChEBI" id="CHEBI:49883"/>
        <label>2</label>
    </ligand>
</feature>
<dbReference type="EMBL" id="SUMG01000014">
    <property type="protein sequence ID" value="NBG88962.1"/>
    <property type="molecule type" value="Genomic_DNA"/>
</dbReference>
<keyword evidence="6 8" id="KW-0408">Iron</keyword>
<keyword evidence="11" id="KW-1185">Reference proteome</keyword>
<evidence type="ECO:0000256" key="5">
    <source>
        <dbReference type="ARBA" id="ARBA00022982"/>
    </source>
</evidence>
<feature type="binding site" evidence="8">
    <location>
        <position position="411"/>
    </location>
    <ligand>
        <name>[4Fe-4S] cluster</name>
        <dbReference type="ChEBI" id="CHEBI:49883"/>
        <label>2</label>
    </ligand>
</feature>
<dbReference type="SUPFAM" id="SSF46548">
    <property type="entry name" value="alpha-helical ferredoxin"/>
    <property type="match status" value="1"/>
</dbReference>
<comment type="subcellular location">
    <subcellularLocation>
        <location evidence="8">Cell membrane</location>
        <topology evidence="8">Peripheral membrane protein</topology>
    </subcellularLocation>
</comment>
<dbReference type="GO" id="GO:0005886">
    <property type="term" value="C:plasma membrane"/>
    <property type="evidence" value="ECO:0007669"/>
    <property type="project" value="UniProtKB-SubCell"/>
</dbReference>
<dbReference type="InterPro" id="IPR017896">
    <property type="entry name" value="4Fe4S_Fe-S-bd"/>
</dbReference>
<evidence type="ECO:0000256" key="8">
    <source>
        <dbReference type="HAMAP-Rule" id="MF_00461"/>
    </source>
</evidence>
<dbReference type="EC" id="7.-.-.-" evidence="8"/>